<evidence type="ECO:0000313" key="2">
    <source>
        <dbReference type="Proteomes" id="UP000269097"/>
    </source>
</evidence>
<proteinExistence type="predicted"/>
<dbReference type="RefSeq" id="WP_123043164.1">
    <property type="nucleotide sequence ID" value="NZ_CP033433.1"/>
</dbReference>
<evidence type="ECO:0000313" key="1">
    <source>
        <dbReference type="EMBL" id="AYQ75084.1"/>
    </source>
</evidence>
<gene>
    <name evidence="1" type="ORF">EAV92_22530</name>
</gene>
<dbReference type="EMBL" id="CP033433">
    <property type="protein sequence ID" value="AYQ75084.1"/>
    <property type="molecule type" value="Genomic_DNA"/>
</dbReference>
<accession>A0A3G3K3I8</accession>
<dbReference type="AlphaFoldDB" id="A0A3G3K3I8"/>
<protein>
    <submittedName>
        <fullName evidence="1">Uncharacterized protein</fullName>
    </submittedName>
</protein>
<reference evidence="1 2" key="1">
    <citation type="submission" date="2018-10" db="EMBL/GenBank/DDBJ databases">
        <title>Genome Sequence of Cohnella sp.</title>
        <authorList>
            <person name="Srinivasan S."/>
            <person name="Kim M.K."/>
        </authorList>
    </citation>
    <scope>NUCLEOTIDE SEQUENCE [LARGE SCALE GENOMIC DNA]</scope>
    <source>
        <strain evidence="1 2">18JY8-7</strain>
    </source>
</reference>
<organism evidence="1 2">
    <name type="scientific">Cohnella candidum</name>
    <dbReference type="NCBI Taxonomy" id="2674991"/>
    <lineage>
        <taxon>Bacteria</taxon>
        <taxon>Bacillati</taxon>
        <taxon>Bacillota</taxon>
        <taxon>Bacilli</taxon>
        <taxon>Bacillales</taxon>
        <taxon>Paenibacillaceae</taxon>
        <taxon>Cohnella</taxon>
    </lineage>
</organism>
<keyword evidence="2" id="KW-1185">Reference proteome</keyword>
<name>A0A3G3K3I8_9BACL</name>
<dbReference type="Proteomes" id="UP000269097">
    <property type="component" value="Chromosome"/>
</dbReference>
<dbReference type="KEGG" id="coh:EAV92_22530"/>
<sequence length="187" mass="21042">MKKFLICLIVLLILAVAGGVGALYYVRPDPTLSLDYRNVDMNKKALDMVKRMSFKMVLTDEDVNNVLIKSLAENPYRNKDVLVQGARFTLEGDRLVSDLSLLWKDRIPAGLRVTYRLAWKAPNLTATVESVRLKDIDLPNDTVDDMSLPLGQEFPKPLKIKDVTFGQGEMTVELQKPSLSDLKDLFG</sequence>